<dbReference type="Pfam" id="PF03193">
    <property type="entry name" value="RsgA_GTPase"/>
    <property type="match status" value="1"/>
</dbReference>
<evidence type="ECO:0000259" key="11">
    <source>
        <dbReference type="PROSITE" id="PS50936"/>
    </source>
</evidence>
<keyword evidence="1 10" id="KW-0963">Cytoplasm</keyword>
<evidence type="ECO:0000256" key="9">
    <source>
        <dbReference type="ARBA" id="ARBA00023134"/>
    </source>
</evidence>
<evidence type="ECO:0000256" key="6">
    <source>
        <dbReference type="ARBA" id="ARBA00022801"/>
    </source>
</evidence>
<evidence type="ECO:0000313" key="14">
    <source>
        <dbReference type="Proteomes" id="UP001041814"/>
    </source>
</evidence>
<feature type="binding site" evidence="10">
    <location>
        <position position="298"/>
    </location>
    <ligand>
        <name>Zn(2+)</name>
        <dbReference type="ChEBI" id="CHEBI:29105"/>
    </ligand>
</feature>
<evidence type="ECO:0000256" key="3">
    <source>
        <dbReference type="ARBA" id="ARBA00022723"/>
    </source>
</evidence>
<sequence>MTLETPLSRLQAIGLTPQLLAALSSPLSEGDGHALLRVAEVHRDALVLHDGRAPLPARARPALIQALAAEADALAVGDWVLAEHNRFGECWVHERLPPRTQLARRLHDGRDKVERVVLASNVDTALLVMGLDHDFNLRRLERYLALVRLAGISCVVVLSKADLCADPARRLRDALALAPAGVEVLALNTLADDARALLAPWLAPGQTLVLLGSSGAGKSTLANALCAAEVAATSGTRRGDGRGRHTTTVRTLHPLPGGACLIDTPGLRTLRLDSEAGDVAGAFDDIAALAPMCRFRDCRHEGEPGCAVRGAVAPERLKSFGKLLREAQRDTMSALERRELVSTWKARQRAGRANLKAKRG</sequence>
<gene>
    <name evidence="10 13" type="primary">rsgA</name>
    <name evidence="13" type="ORF">CKO43_14760</name>
</gene>
<dbReference type="Gene3D" id="3.40.50.300">
    <property type="entry name" value="P-loop containing nucleotide triphosphate hydrolases"/>
    <property type="match status" value="1"/>
</dbReference>
<feature type="binding site" evidence="10">
    <location>
        <position position="293"/>
    </location>
    <ligand>
        <name>Zn(2+)</name>
        <dbReference type="ChEBI" id="CHEBI:29105"/>
    </ligand>
</feature>
<evidence type="ECO:0000256" key="8">
    <source>
        <dbReference type="ARBA" id="ARBA00022884"/>
    </source>
</evidence>
<dbReference type="CDD" id="cd01854">
    <property type="entry name" value="YjeQ_EngC"/>
    <property type="match status" value="1"/>
</dbReference>
<dbReference type="PROSITE" id="PS50936">
    <property type="entry name" value="ENGC_GTPASE"/>
    <property type="match status" value="1"/>
</dbReference>
<reference evidence="13" key="1">
    <citation type="submission" date="2017-08" db="EMBL/GenBank/DDBJ databases">
        <authorList>
            <person name="Imhoff J.F."/>
            <person name="Rahn T."/>
            <person name="Kuenzel S."/>
            <person name="Neulinger S.C."/>
        </authorList>
    </citation>
    <scope>NUCLEOTIDE SEQUENCE</scope>
    <source>
        <strain evidence="13">IM 151</strain>
    </source>
</reference>
<dbReference type="EMBL" id="NRRU01000053">
    <property type="protein sequence ID" value="MBK1714036.1"/>
    <property type="molecule type" value="Genomic_DNA"/>
</dbReference>
<feature type="binding site" evidence="10">
    <location>
        <position position="306"/>
    </location>
    <ligand>
        <name>Zn(2+)</name>
        <dbReference type="ChEBI" id="CHEBI:29105"/>
    </ligand>
</feature>
<evidence type="ECO:0000313" key="13">
    <source>
        <dbReference type="EMBL" id="MBK1714036.1"/>
    </source>
</evidence>
<evidence type="ECO:0000256" key="4">
    <source>
        <dbReference type="ARBA" id="ARBA00022730"/>
    </source>
</evidence>
<organism evidence="13 14">
    <name type="scientific">Rubrivivax gelatinosus</name>
    <name type="common">Rhodocyclus gelatinosus</name>
    <name type="synonym">Rhodopseudomonas gelatinosa</name>
    <dbReference type="NCBI Taxonomy" id="28068"/>
    <lineage>
        <taxon>Bacteria</taxon>
        <taxon>Pseudomonadati</taxon>
        <taxon>Pseudomonadota</taxon>
        <taxon>Betaproteobacteria</taxon>
        <taxon>Burkholderiales</taxon>
        <taxon>Sphaerotilaceae</taxon>
        <taxon>Rubrivivax</taxon>
    </lineage>
</organism>
<comment type="function">
    <text evidence="10">One of several proteins that assist in the late maturation steps of the functional core of the 30S ribosomal subunit. Helps release RbfA from mature subunits. May play a role in the assembly of ribosomal proteins into the subunit. Circularly permuted GTPase that catalyzes slow GTP hydrolysis, GTPase activity is stimulated by the 30S ribosomal subunit.</text>
</comment>
<dbReference type="HAMAP" id="MF_01820">
    <property type="entry name" value="GTPase_RsgA"/>
    <property type="match status" value="1"/>
</dbReference>
<name>A0ABS1DVI3_RUBGE</name>
<comment type="subunit">
    <text evidence="10">Monomer. Associates with 30S ribosomal subunit, binds 16S rRNA.</text>
</comment>
<dbReference type="InterPro" id="IPR027417">
    <property type="entry name" value="P-loop_NTPase"/>
</dbReference>
<dbReference type="SUPFAM" id="SSF52540">
    <property type="entry name" value="P-loop containing nucleoside triphosphate hydrolases"/>
    <property type="match status" value="1"/>
</dbReference>
<evidence type="ECO:0000256" key="1">
    <source>
        <dbReference type="ARBA" id="ARBA00022490"/>
    </source>
</evidence>
<comment type="similarity">
    <text evidence="10">Belongs to the TRAFAC class YlqF/YawG GTPase family. RsgA subfamily.</text>
</comment>
<dbReference type="RefSeq" id="WP_200379114.1">
    <property type="nucleotide sequence ID" value="NZ_NRRU01000053.1"/>
</dbReference>
<dbReference type="NCBIfam" id="TIGR00157">
    <property type="entry name" value="ribosome small subunit-dependent GTPase A"/>
    <property type="match status" value="1"/>
</dbReference>
<keyword evidence="7 10" id="KW-0862">Zinc</keyword>
<dbReference type="PROSITE" id="PS51721">
    <property type="entry name" value="G_CP"/>
    <property type="match status" value="1"/>
</dbReference>
<keyword evidence="4 10" id="KW-0699">rRNA-binding</keyword>
<evidence type="ECO:0000256" key="10">
    <source>
        <dbReference type="HAMAP-Rule" id="MF_01820"/>
    </source>
</evidence>
<feature type="binding site" evidence="10">
    <location>
        <begin position="159"/>
        <end position="162"/>
    </location>
    <ligand>
        <name>GTP</name>
        <dbReference type="ChEBI" id="CHEBI:37565"/>
    </ligand>
</feature>
<evidence type="ECO:0000256" key="5">
    <source>
        <dbReference type="ARBA" id="ARBA00022741"/>
    </source>
</evidence>
<dbReference type="Proteomes" id="UP001041814">
    <property type="component" value="Unassembled WGS sequence"/>
</dbReference>
<evidence type="ECO:0000256" key="7">
    <source>
        <dbReference type="ARBA" id="ARBA00022833"/>
    </source>
</evidence>
<dbReference type="InterPro" id="IPR010914">
    <property type="entry name" value="RsgA_GTPase_dom"/>
</dbReference>
<dbReference type="EC" id="3.6.1.-" evidence="10"/>
<keyword evidence="9 10" id="KW-0342">GTP-binding</keyword>
<feature type="domain" description="CP-type G" evidence="12">
    <location>
        <begin position="110"/>
        <end position="270"/>
    </location>
</feature>
<feature type="binding site" evidence="10">
    <location>
        <position position="300"/>
    </location>
    <ligand>
        <name>Zn(2+)</name>
        <dbReference type="ChEBI" id="CHEBI:29105"/>
    </ligand>
</feature>
<comment type="subcellular location">
    <subcellularLocation>
        <location evidence="10">Cytoplasm</location>
    </subcellularLocation>
</comment>
<dbReference type="Gene3D" id="1.10.40.50">
    <property type="entry name" value="Probable gtpase engc, domain 3"/>
    <property type="match status" value="1"/>
</dbReference>
<protein>
    <recommendedName>
        <fullName evidence="10">Small ribosomal subunit biogenesis GTPase RsgA</fullName>
        <ecNumber evidence="10">3.6.1.-</ecNumber>
    </recommendedName>
</protein>
<dbReference type="PANTHER" id="PTHR32120:SF10">
    <property type="entry name" value="SMALL RIBOSOMAL SUBUNIT BIOGENESIS GTPASE RSGA"/>
    <property type="match status" value="1"/>
</dbReference>
<keyword evidence="5 10" id="KW-0547">Nucleotide-binding</keyword>
<comment type="cofactor">
    <cofactor evidence="10">
        <name>Zn(2+)</name>
        <dbReference type="ChEBI" id="CHEBI:29105"/>
    </cofactor>
    <text evidence="10">Binds 1 zinc ion per subunit.</text>
</comment>
<comment type="caution">
    <text evidence="13">The sequence shown here is derived from an EMBL/GenBank/DDBJ whole genome shotgun (WGS) entry which is preliminary data.</text>
</comment>
<evidence type="ECO:0000259" key="12">
    <source>
        <dbReference type="PROSITE" id="PS51721"/>
    </source>
</evidence>
<accession>A0ABS1DVI3</accession>
<reference evidence="13" key="2">
    <citation type="journal article" date="2020" name="Microorganisms">
        <title>Osmotic Adaptation and Compatible Solute Biosynthesis of Phototrophic Bacteria as Revealed from Genome Analyses.</title>
        <authorList>
            <person name="Imhoff J.F."/>
            <person name="Rahn T."/>
            <person name="Kunzel S."/>
            <person name="Keller A."/>
            <person name="Neulinger S.C."/>
        </authorList>
    </citation>
    <scope>NUCLEOTIDE SEQUENCE</scope>
    <source>
        <strain evidence="13">IM 151</strain>
    </source>
</reference>
<keyword evidence="2 10" id="KW-0690">Ribosome biogenesis</keyword>
<dbReference type="InterPro" id="IPR004881">
    <property type="entry name" value="Ribosome_biogen_GTPase_RsgA"/>
</dbReference>
<proteinExistence type="inferred from homology"/>
<feature type="binding site" evidence="10">
    <location>
        <begin position="212"/>
        <end position="220"/>
    </location>
    <ligand>
        <name>GTP</name>
        <dbReference type="ChEBI" id="CHEBI:37565"/>
    </ligand>
</feature>
<keyword evidence="8 10" id="KW-0694">RNA-binding</keyword>
<dbReference type="PANTHER" id="PTHR32120">
    <property type="entry name" value="SMALL RIBOSOMAL SUBUNIT BIOGENESIS GTPASE RSGA"/>
    <property type="match status" value="1"/>
</dbReference>
<evidence type="ECO:0000256" key="2">
    <source>
        <dbReference type="ARBA" id="ARBA00022517"/>
    </source>
</evidence>
<keyword evidence="6 10" id="KW-0378">Hydrolase</keyword>
<feature type="domain" description="EngC GTPase" evidence="11">
    <location>
        <begin position="120"/>
        <end position="268"/>
    </location>
</feature>
<keyword evidence="14" id="KW-1185">Reference proteome</keyword>
<keyword evidence="3 10" id="KW-0479">Metal-binding</keyword>
<dbReference type="InterPro" id="IPR030378">
    <property type="entry name" value="G_CP_dom"/>
</dbReference>